<dbReference type="GO" id="GO:0016491">
    <property type="term" value="F:oxidoreductase activity"/>
    <property type="evidence" value="ECO:0007669"/>
    <property type="project" value="InterPro"/>
</dbReference>
<keyword evidence="2" id="KW-0472">Membrane</keyword>
<evidence type="ECO:0000256" key="2">
    <source>
        <dbReference type="SAM" id="Phobius"/>
    </source>
</evidence>
<dbReference type="InterPro" id="IPR012171">
    <property type="entry name" value="Fatty_acid_desaturase"/>
</dbReference>
<dbReference type="AlphaFoldDB" id="A0AAN9B4M2"/>
<dbReference type="GO" id="GO:0006629">
    <property type="term" value="P:lipid metabolic process"/>
    <property type="evidence" value="ECO:0007669"/>
    <property type="project" value="InterPro"/>
</dbReference>
<evidence type="ECO:0000259" key="3">
    <source>
        <dbReference type="Pfam" id="PF00487"/>
    </source>
</evidence>
<proteinExistence type="predicted"/>
<evidence type="ECO:0000313" key="4">
    <source>
        <dbReference type="EMBL" id="KAK7098668.1"/>
    </source>
</evidence>
<accession>A0AAN9B4M2</accession>
<feature type="compositionally biased region" description="Polar residues" evidence="1">
    <location>
        <begin position="1"/>
        <end position="36"/>
    </location>
</feature>
<name>A0AAN9B4M2_9CAEN</name>
<feature type="transmembrane region" description="Helical" evidence="2">
    <location>
        <begin position="283"/>
        <end position="304"/>
    </location>
</feature>
<dbReference type="EMBL" id="JBAMIC010000012">
    <property type="protein sequence ID" value="KAK7098668.1"/>
    <property type="molecule type" value="Genomic_DNA"/>
</dbReference>
<feature type="compositionally biased region" description="Basic and acidic residues" evidence="1">
    <location>
        <begin position="42"/>
        <end position="53"/>
    </location>
</feature>
<feature type="domain" description="Fatty acid desaturase" evidence="3">
    <location>
        <begin position="135"/>
        <end position="373"/>
    </location>
</feature>
<dbReference type="Proteomes" id="UP001374579">
    <property type="component" value="Unassembled WGS sequence"/>
</dbReference>
<gene>
    <name evidence="4" type="ORF">V1264_002915</name>
</gene>
<reference evidence="4 5" key="1">
    <citation type="submission" date="2024-02" db="EMBL/GenBank/DDBJ databases">
        <title>Chromosome-scale genome assembly of the rough periwinkle Littorina saxatilis.</title>
        <authorList>
            <person name="De Jode A."/>
            <person name="Faria R."/>
            <person name="Formenti G."/>
            <person name="Sims Y."/>
            <person name="Smith T.P."/>
            <person name="Tracey A."/>
            <person name="Wood J.M.D."/>
            <person name="Zagrodzka Z.B."/>
            <person name="Johannesson K."/>
            <person name="Butlin R.K."/>
            <person name="Leder E.H."/>
        </authorList>
    </citation>
    <scope>NUCLEOTIDE SEQUENCE [LARGE SCALE GENOMIC DNA]</scope>
    <source>
        <strain evidence="4">Snail1</strain>
        <tissue evidence="4">Muscle</tissue>
    </source>
</reference>
<keyword evidence="2" id="KW-1133">Transmembrane helix</keyword>
<sequence length="409" mass="46434">MATHRPSTTPNGSTTDCQANGSTNGVLTSNGHTNHAGSAEACSKEGVETEGDTRKAALSEAAQEALTEHNLPHTLPSLGEIKRALPSHVFESRVSTSVYYVVKDVAQVVGLFLLADWLWSSCVLPTWVLAVLVPGYWLLQGTLFWALFVLGHDAGHGSFSRSPLLNDAVGNALHGFVLCPYYCWKLSHRQHHAFTGNMDKDEVFYPVRSKQDRQNKFIPVFGFGVSWFSYLFTGYQPRPVNHFNPSEPMFARHMLACTLSITLVICWTVGLWHYALTAGMTKLLLHFAVPEFIFASYLVLTTFLHHTDEHVPWYDDSLWDFVRGQLSSVDRHYGWCHDIVHNIGTHQIHHLFTTIPHYHLEEATRAFRSKFPHLVRKRDESILPAFHRIFFKWIKQRVVPDSTLVHVYT</sequence>
<dbReference type="InterPro" id="IPR005804">
    <property type="entry name" value="FA_desaturase_dom"/>
</dbReference>
<dbReference type="PANTHER" id="PTHR32100">
    <property type="entry name" value="OMEGA-6 FATTY ACID DESATURASE, CHLOROPLASTIC"/>
    <property type="match status" value="1"/>
</dbReference>
<feature type="transmembrane region" description="Helical" evidence="2">
    <location>
        <begin position="253"/>
        <end position="276"/>
    </location>
</feature>
<organism evidence="4 5">
    <name type="scientific">Littorina saxatilis</name>
    <dbReference type="NCBI Taxonomy" id="31220"/>
    <lineage>
        <taxon>Eukaryota</taxon>
        <taxon>Metazoa</taxon>
        <taxon>Spiralia</taxon>
        <taxon>Lophotrochozoa</taxon>
        <taxon>Mollusca</taxon>
        <taxon>Gastropoda</taxon>
        <taxon>Caenogastropoda</taxon>
        <taxon>Littorinimorpha</taxon>
        <taxon>Littorinoidea</taxon>
        <taxon>Littorinidae</taxon>
        <taxon>Littorina</taxon>
    </lineage>
</organism>
<protein>
    <recommendedName>
        <fullName evidence="3">Fatty acid desaturase domain-containing protein</fullName>
    </recommendedName>
</protein>
<feature type="transmembrane region" description="Helical" evidence="2">
    <location>
        <begin position="217"/>
        <end position="233"/>
    </location>
</feature>
<comment type="caution">
    <text evidence="4">The sequence shown here is derived from an EMBL/GenBank/DDBJ whole genome shotgun (WGS) entry which is preliminary data.</text>
</comment>
<evidence type="ECO:0000313" key="5">
    <source>
        <dbReference type="Proteomes" id="UP001374579"/>
    </source>
</evidence>
<evidence type="ECO:0000256" key="1">
    <source>
        <dbReference type="SAM" id="MobiDB-lite"/>
    </source>
</evidence>
<feature type="transmembrane region" description="Helical" evidence="2">
    <location>
        <begin position="127"/>
        <end position="151"/>
    </location>
</feature>
<feature type="region of interest" description="Disordered" evidence="1">
    <location>
        <begin position="1"/>
        <end position="53"/>
    </location>
</feature>
<dbReference type="Pfam" id="PF00487">
    <property type="entry name" value="FA_desaturase"/>
    <property type="match status" value="1"/>
</dbReference>
<keyword evidence="2" id="KW-0812">Transmembrane</keyword>
<feature type="transmembrane region" description="Helical" evidence="2">
    <location>
        <begin position="97"/>
        <end position="115"/>
    </location>
</feature>
<keyword evidence="5" id="KW-1185">Reference proteome</keyword>
<dbReference type="CDD" id="cd03507">
    <property type="entry name" value="Delta12-FADS-like"/>
    <property type="match status" value="1"/>
</dbReference>